<dbReference type="OMA" id="QRFLMSA"/>
<feature type="signal peptide" evidence="2">
    <location>
        <begin position="1"/>
        <end position="30"/>
    </location>
</feature>
<dbReference type="KEGG" id="nta:107818077"/>
<evidence type="ECO:0000256" key="2">
    <source>
        <dbReference type="SAM" id="SignalP"/>
    </source>
</evidence>
<accession>A0A1S4CEF7</accession>
<evidence type="ECO:0000256" key="1">
    <source>
        <dbReference type="SAM" id="MobiDB-lite"/>
    </source>
</evidence>
<dbReference type="PaxDb" id="4097-A0A1S4CEF7"/>
<reference evidence="4" key="1">
    <citation type="submission" date="2025-08" db="UniProtKB">
        <authorList>
            <consortium name="RefSeq"/>
        </authorList>
    </citation>
    <scope>IDENTIFICATION</scope>
</reference>
<protein>
    <submittedName>
        <fullName evidence="4">Zyxin-like</fullName>
    </submittedName>
</protein>
<organism evidence="4">
    <name type="scientific">Nicotiana tabacum</name>
    <name type="common">Common tobacco</name>
    <dbReference type="NCBI Taxonomy" id="4097"/>
    <lineage>
        <taxon>Eukaryota</taxon>
        <taxon>Viridiplantae</taxon>
        <taxon>Streptophyta</taxon>
        <taxon>Embryophyta</taxon>
        <taxon>Tracheophyta</taxon>
        <taxon>Spermatophyta</taxon>
        <taxon>Magnoliopsida</taxon>
        <taxon>eudicotyledons</taxon>
        <taxon>Gunneridae</taxon>
        <taxon>Pentapetalae</taxon>
        <taxon>asterids</taxon>
        <taxon>lamiids</taxon>
        <taxon>Solanales</taxon>
        <taxon>Solanaceae</taxon>
        <taxon>Nicotianoideae</taxon>
        <taxon>Nicotianeae</taxon>
        <taxon>Nicotiana</taxon>
    </lineage>
</organism>
<dbReference type="RefSeq" id="XP_016499496.1">
    <property type="nucleotide sequence ID" value="XM_016644010.1"/>
</dbReference>
<feature type="region of interest" description="Disordered" evidence="1">
    <location>
        <begin position="139"/>
        <end position="207"/>
    </location>
</feature>
<dbReference type="OrthoDB" id="1305140at2759"/>
<dbReference type="Pfam" id="PF25597">
    <property type="entry name" value="SH3_retrovirus"/>
    <property type="match status" value="1"/>
</dbReference>
<dbReference type="InterPro" id="IPR057670">
    <property type="entry name" value="SH3_retrovirus"/>
</dbReference>
<feature type="domain" description="Retroviral polymerase SH3-like" evidence="3">
    <location>
        <begin position="31"/>
        <end position="88"/>
    </location>
</feature>
<feature type="compositionally biased region" description="Polar residues" evidence="1">
    <location>
        <begin position="196"/>
        <end position="207"/>
    </location>
</feature>
<evidence type="ECO:0000313" key="4">
    <source>
        <dbReference type="RefSeq" id="XP_016499496.1"/>
    </source>
</evidence>
<evidence type="ECO:0000259" key="3">
    <source>
        <dbReference type="Pfam" id="PF25597"/>
    </source>
</evidence>
<gene>
    <name evidence="4" type="primary">LOC107818077</name>
</gene>
<proteinExistence type="predicted"/>
<dbReference type="AlphaFoldDB" id="A0A1S4CEF7"/>
<name>A0A1S4CEF7_TOBAC</name>
<sequence length="207" mass="22274">MSSSTIQNQVPFSVLFFHLPLFSLPPPVFGSTCFVHDLTPRKDKLAPRALKCIFLGYSRMQKGYRCYSPNLQRFLMSADVTFFETQLYFTGPVNHLDIFEVLPVPSFGDSVLISYSSSSITPPPTVPVAAPSPIAPVPPPSPVRPPSPVPPTIAPVPPPSPVQPSTAPPLLTYHRRPRPASGPADSCPAPDPANTGDLSPLNQPIAL</sequence>
<keyword evidence="2" id="KW-0732">Signal</keyword>
<feature type="chain" id="PRO_5010241231" evidence="2">
    <location>
        <begin position="31"/>
        <end position="207"/>
    </location>
</feature>
<feature type="compositionally biased region" description="Pro residues" evidence="1">
    <location>
        <begin position="139"/>
        <end position="162"/>
    </location>
</feature>